<comment type="similarity">
    <text evidence="1">Belongs to the 'GDXG' lipolytic enzyme family.</text>
</comment>
<feature type="domain" description="Alpha/beta hydrolase fold-3" evidence="4">
    <location>
        <begin position="85"/>
        <end position="286"/>
    </location>
</feature>
<sequence length="316" mass="34438">MKEIIIEAPTRPSLRARFLRHGTRFLLQPVLSGSLSPERQRARLTFITRLMKFLAPRGTLATQQTLGGVPMEWVENIHSGVQGYMLYLHGGAYVIGSPQSHRNLTAHLAKHCALRVAVIDYRLAPEHAFPAAVDDALAAYRGMLDMGIEAQDIVIAGDSAGGGLTLACALAAREAGLPLPAALVCMSPWTDLTNVSESMQKNAATEVMLSYNGIQTYTQQYLQGADPRTPFASPLHADLKGMPPTLIQVADIEVLYNDSTRYAEASKKAGVETVLQVSPDLWHVWQLYAGQMPEADDAIWHIAQFIGVHLGQSRSA</sequence>
<proteinExistence type="inferred from homology"/>
<evidence type="ECO:0000313" key="5">
    <source>
        <dbReference type="EMBL" id="PTU28223.1"/>
    </source>
</evidence>
<accession>A0A2T5MB38</accession>
<dbReference type="InterPro" id="IPR033140">
    <property type="entry name" value="Lipase_GDXG_put_SER_AS"/>
</dbReference>
<dbReference type="PROSITE" id="PS01174">
    <property type="entry name" value="LIPASE_GDXG_SER"/>
    <property type="match status" value="1"/>
</dbReference>
<dbReference type="Gene3D" id="3.40.50.1820">
    <property type="entry name" value="alpha/beta hydrolase"/>
    <property type="match status" value="1"/>
</dbReference>
<dbReference type="SUPFAM" id="SSF53474">
    <property type="entry name" value="alpha/beta-Hydrolases"/>
    <property type="match status" value="1"/>
</dbReference>
<evidence type="ECO:0000256" key="2">
    <source>
        <dbReference type="ARBA" id="ARBA00022801"/>
    </source>
</evidence>
<dbReference type="GO" id="GO:0004806">
    <property type="term" value="F:triacylglycerol lipase activity"/>
    <property type="evidence" value="ECO:0007669"/>
    <property type="project" value="TreeGrafter"/>
</dbReference>
<dbReference type="Proteomes" id="UP000244248">
    <property type="component" value="Unassembled WGS sequence"/>
</dbReference>
<gene>
    <name evidence="5" type="ORF">CJD38_17895</name>
</gene>
<name>A0A2T5MB38_9GAMM</name>
<dbReference type="PROSITE" id="PS01173">
    <property type="entry name" value="LIPASE_GDXG_HIS"/>
    <property type="match status" value="1"/>
</dbReference>
<dbReference type="OrthoDB" id="9806180at2"/>
<keyword evidence="2 5" id="KW-0378">Hydrolase</keyword>
<dbReference type="InterPro" id="IPR050300">
    <property type="entry name" value="GDXG_lipolytic_enzyme"/>
</dbReference>
<dbReference type="PANTHER" id="PTHR48081:SF30">
    <property type="entry name" value="ACETYL-HYDROLASE LIPR-RELATED"/>
    <property type="match status" value="1"/>
</dbReference>
<organism evidence="5 6">
    <name type="scientific">Stenotrophobium rhamnosiphilum</name>
    <dbReference type="NCBI Taxonomy" id="2029166"/>
    <lineage>
        <taxon>Bacteria</taxon>
        <taxon>Pseudomonadati</taxon>
        <taxon>Pseudomonadota</taxon>
        <taxon>Gammaproteobacteria</taxon>
        <taxon>Nevskiales</taxon>
        <taxon>Nevskiaceae</taxon>
        <taxon>Stenotrophobium</taxon>
    </lineage>
</organism>
<evidence type="ECO:0000313" key="6">
    <source>
        <dbReference type="Proteomes" id="UP000244248"/>
    </source>
</evidence>
<dbReference type="InterPro" id="IPR002168">
    <property type="entry name" value="Lipase_GDXG_HIS_AS"/>
</dbReference>
<feature type="active site" evidence="3">
    <location>
        <position position="159"/>
    </location>
</feature>
<dbReference type="InterPro" id="IPR013094">
    <property type="entry name" value="AB_hydrolase_3"/>
</dbReference>
<dbReference type="EMBL" id="QANS01000010">
    <property type="protein sequence ID" value="PTU28223.1"/>
    <property type="molecule type" value="Genomic_DNA"/>
</dbReference>
<dbReference type="RefSeq" id="WP_107941803.1">
    <property type="nucleotide sequence ID" value="NZ_QANS01000010.1"/>
</dbReference>
<evidence type="ECO:0000259" key="4">
    <source>
        <dbReference type="Pfam" id="PF07859"/>
    </source>
</evidence>
<dbReference type="Pfam" id="PF07859">
    <property type="entry name" value="Abhydrolase_3"/>
    <property type="match status" value="1"/>
</dbReference>
<evidence type="ECO:0000256" key="3">
    <source>
        <dbReference type="PROSITE-ProRule" id="PRU10038"/>
    </source>
</evidence>
<protein>
    <submittedName>
        <fullName evidence="5">Alpha/beta hydrolase</fullName>
    </submittedName>
</protein>
<dbReference type="InterPro" id="IPR029058">
    <property type="entry name" value="AB_hydrolase_fold"/>
</dbReference>
<dbReference type="PANTHER" id="PTHR48081">
    <property type="entry name" value="AB HYDROLASE SUPERFAMILY PROTEIN C4A8.06C"/>
    <property type="match status" value="1"/>
</dbReference>
<comment type="caution">
    <text evidence="5">The sequence shown here is derived from an EMBL/GenBank/DDBJ whole genome shotgun (WGS) entry which is preliminary data.</text>
</comment>
<evidence type="ECO:0000256" key="1">
    <source>
        <dbReference type="ARBA" id="ARBA00010515"/>
    </source>
</evidence>
<reference evidence="5 6" key="1">
    <citation type="submission" date="2018-04" db="EMBL/GenBank/DDBJ databases">
        <title>Novel species isolated from glacier.</title>
        <authorList>
            <person name="Liu Q."/>
            <person name="Xin Y.-H."/>
        </authorList>
    </citation>
    <scope>NUCLEOTIDE SEQUENCE [LARGE SCALE GENOMIC DNA]</scope>
    <source>
        <strain evidence="5 6">GT1R17</strain>
    </source>
</reference>
<keyword evidence="6" id="KW-1185">Reference proteome</keyword>
<dbReference type="AlphaFoldDB" id="A0A2T5MB38"/>